<dbReference type="AlphaFoldDB" id="A0A8J6P099"/>
<name>A0A8J6P099_9BACT</name>
<dbReference type="Pfam" id="PF00534">
    <property type="entry name" value="Glycos_transf_1"/>
    <property type="match status" value="1"/>
</dbReference>
<feature type="domain" description="Glycosyl transferase family 1" evidence="1">
    <location>
        <begin position="150"/>
        <end position="267"/>
    </location>
</feature>
<dbReference type="Gene3D" id="3.40.50.2000">
    <property type="entry name" value="Glycogen Phosphorylase B"/>
    <property type="match status" value="2"/>
</dbReference>
<evidence type="ECO:0000313" key="2">
    <source>
        <dbReference type="EMBL" id="MBC8431883.1"/>
    </source>
</evidence>
<dbReference type="SUPFAM" id="SSF53756">
    <property type="entry name" value="UDP-Glycosyltransferase/glycogen phosphorylase"/>
    <property type="match status" value="1"/>
</dbReference>
<dbReference type="EMBL" id="JACNIG010000188">
    <property type="protein sequence ID" value="MBC8431883.1"/>
    <property type="molecule type" value="Genomic_DNA"/>
</dbReference>
<organism evidence="2 3">
    <name type="scientific">Candidatus Desulfatibia vada</name>
    <dbReference type="NCBI Taxonomy" id="2841696"/>
    <lineage>
        <taxon>Bacteria</taxon>
        <taxon>Pseudomonadati</taxon>
        <taxon>Thermodesulfobacteriota</taxon>
        <taxon>Desulfobacteria</taxon>
        <taxon>Desulfobacterales</taxon>
        <taxon>Desulfobacterales incertae sedis</taxon>
        <taxon>Candidatus Desulfatibia</taxon>
    </lineage>
</organism>
<dbReference type="CDD" id="cd03801">
    <property type="entry name" value="GT4_PimA-like"/>
    <property type="match status" value="1"/>
</dbReference>
<accession>A0A8J6P099</accession>
<dbReference type="Proteomes" id="UP000605201">
    <property type="component" value="Unassembled WGS sequence"/>
</dbReference>
<gene>
    <name evidence="2" type="ORF">H8D96_08170</name>
</gene>
<dbReference type="GO" id="GO:0016757">
    <property type="term" value="F:glycosyltransferase activity"/>
    <property type="evidence" value="ECO:0007669"/>
    <property type="project" value="InterPro"/>
</dbReference>
<proteinExistence type="predicted"/>
<comment type="caution">
    <text evidence="2">The sequence shown here is derived from an EMBL/GenBank/DDBJ whole genome shotgun (WGS) entry which is preliminary data.</text>
</comment>
<evidence type="ECO:0000313" key="3">
    <source>
        <dbReference type="Proteomes" id="UP000605201"/>
    </source>
</evidence>
<dbReference type="InterPro" id="IPR001296">
    <property type="entry name" value="Glyco_trans_1"/>
</dbReference>
<reference evidence="2 3" key="1">
    <citation type="submission" date="2020-08" db="EMBL/GenBank/DDBJ databases">
        <title>Bridging the membrane lipid divide: bacteria of the FCB group superphylum have the potential to synthesize archaeal ether lipids.</title>
        <authorList>
            <person name="Villanueva L."/>
            <person name="Von Meijenfeldt F.A.B."/>
            <person name="Westbye A.B."/>
            <person name="Yadav S."/>
            <person name="Hopmans E.C."/>
            <person name="Dutilh B.E."/>
            <person name="Sinninghe Damste J.S."/>
        </authorList>
    </citation>
    <scope>NUCLEOTIDE SEQUENCE [LARGE SCALE GENOMIC DNA]</scope>
    <source>
        <strain evidence="2">NIOZ-UU17</strain>
    </source>
</reference>
<protein>
    <submittedName>
        <fullName evidence="2">Glycosyltransferase family 4 protein</fullName>
    </submittedName>
</protein>
<dbReference type="PANTHER" id="PTHR12526">
    <property type="entry name" value="GLYCOSYLTRANSFERASE"/>
    <property type="match status" value="1"/>
</dbReference>
<evidence type="ECO:0000259" key="1">
    <source>
        <dbReference type="Pfam" id="PF00534"/>
    </source>
</evidence>
<sequence length="324" mass="38224">MKSKLLVIAAANNLNFLNDIIVALRRDFDVVALQVNQKTTIRDIHNLIRDADCIWFEWFDGVVVDLLINEFTIKKFWRKKKVVLRVHRYELFQDRLLGQLKLLEPEIIDRLVFVSEYVKHIGISYFPWMEKGVVVPNLIDMDKFPFHDRERGYNLLMLGRISYVKNLPFVLDMFNELLKLDSRYRLHIVGNIHEKELVYYLQNYIQKLKLDGKIMAHGHIPNDQLPEFMKDMHYICCSSIFESQGVGILEAMACGLKPVIFNFPGAETFFPDSCLYMDRKNFVMRIMEPHYNPIKNRDFVEIHYSIQQKIGLYKDLIQGVLDGN</sequence>